<dbReference type="EMBL" id="SGWZ01000001">
    <property type="protein sequence ID" value="RZS73893.1"/>
    <property type="molecule type" value="Genomic_DNA"/>
</dbReference>
<dbReference type="Proteomes" id="UP000292039">
    <property type="component" value="Unassembled WGS sequence"/>
</dbReference>
<evidence type="ECO:0000313" key="3">
    <source>
        <dbReference type="EMBL" id="RZS73893.1"/>
    </source>
</evidence>
<evidence type="ECO:0008006" key="6">
    <source>
        <dbReference type="Google" id="ProtNLM"/>
    </source>
</evidence>
<evidence type="ECO:0000313" key="2">
    <source>
        <dbReference type="EMBL" id="KKO72906.1"/>
    </source>
</evidence>
<keyword evidence="4" id="KW-1185">Reference proteome</keyword>
<reference evidence="2 4" key="1">
    <citation type="submission" date="2015-04" db="EMBL/GenBank/DDBJ databases">
        <title>Genome sequence of Kerstersia gyiorum CG1.</title>
        <authorList>
            <person name="Greninger A.L."/>
            <person name="Kozyreva V."/>
            <person name="Chaturvedi V."/>
        </authorList>
    </citation>
    <scope>NUCLEOTIDE SEQUENCE [LARGE SCALE GENOMIC DNA]</scope>
    <source>
        <strain evidence="2 4">CG1</strain>
    </source>
</reference>
<protein>
    <recommendedName>
        <fullName evidence="6">DUF3617 family protein</fullName>
    </recommendedName>
</protein>
<dbReference type="RefSeq" id="WP_068366496.1">
    <property type="nucleotide sequence ID" value="NZ_CBCSEB010000002.1"/>
</dbReference>
<dbReference type="OrthoDB" id="9948338at2"/>
<name>A0A171KVI9_9BURK</name>
<reference evidence="3 5" key="2">
    <citation type="submission" date="2019-02" db="EMBL/GenBank/DDBJ databases">
        <title>Genomic Encyclopedia of Type Strains, Phase IV (KMG-IV): sequencing the most valuable type-strain genomes for metagenomic binning, comparative biology and taxonomic classification.</title>
        <authorList>
            <person name="Goeker M."/>
        </authorList>
    </citation>
    <scope>NUCLEOTIDE SEQUENCE [LARGE SCALE GENOMIC DNA]</scope>
    <source>
        <strain evidence="3 5">DSM 16618</strain>
    </source>
</reference>
<organism evidence="2 4">
    <name type="scientific">Kerstersia gyiorum</name>
    <dbReference type="NCBI Taxonomy" id="206506"/>
    <lineage>
        <taxon>Bacteria</taxon>
        <taxon>Pseudomonadati</taxon>
        <taxon>Pseudomonadota</taxon>
        <taxon>Betaproteobacteria</taxon>
        <taxon>Burkholderiales</taxon>
        <taxon>Alcaligenaceae</taxon>
        <taxon>Kerstersia</taxon>
    </lineage>
</organism>
<evidence type="ECO:0000313" key="4">
    <source>
        <dbReference type="Proteomes" id="UP000078084"/>
    </source>
</evidence>
<accession>A0A171KVI9</accession>
<gene>
    <name evidence="2" type="ORF">AAV32_00760</name>
    <name evidence="3" type="ORF">EV679_1099</name>
</gene>
<evidence type="ECO:0000313" key="5">
    <source>
        <dbReference type="Proteomes" id="UP000292039"/>
    </source>
</evidence>
<feature type="chain" id="PRO_5036301470" description="DUF3617 family protein" evidence="1">
    <location>
        <begin position="22"/>
        <end position="159"/>
    </location>
</feature>
<comment type="caution">
    <text evidence="2">The sequence shown here is derived from an EMBL/GenBank/DDBJ whole genome shotgun (WGS) entry which is preliminary data.</text>
</comment>
<dbReference type="AlphaFoldDB" id="A0A171KVI9"/>
<proteinExistence type="predicted"/>
<dbReference type="Proteomes" id="UP000078084">
    <property type="component" value="Unassembled WGS sequence"/>
</dbReference>
<evidence type="ECO:0000256" key="1">
    <source>
        <dbReference type="SAM" id="SignalP"/>
    </source>
</evidence>
<sequence>MKLSQFAVAASLAVLSSQGQAAQYPFADLQAFQGLENGLWHWTMTTQPRQPVIPDQDQRRCVDIARSLERAMQEIQKNAPQCAIQVQSDTAERAELSSQCPAMQIMPGIAVPAMQISYLVQRLGKNEIQVVATAPNFLTGSGNLSFRHQAQRLGACPQQ</sequence>
<feature type="signal peptide" evidence="1">
    <location>
        <begin position="1"/>
        <end position="21"/>
    </location>
</feature>
<keyword evidence="1" id="KW-0732">Signal</keyword>
<dbReference type="EMBL" id="LBNE01000001">
    <property type="protein sequence ID" value="KKO72906.1"/>
    <property type="molecule type" value="Genomic_DNA"/>
</dbReference>